<gene>
    <name evidence="1" type="ORF">Q4F19_04270</name>
</gene>
<accession>A0ABT8Y5J1</accession>
<reference evidence="1" key="1">
    <citation type="submission" date="2023-07" db="EMBL/GenBank/DDBJ databases">
        <authorList>
            <person name="Kim M."/>
        </authorList>
    </citation>
    <scope>NUCLEOTIDE SEQUENCE</scope>
    <source>
        <strain evidence="1">BIUV-7</strain>
    </source>
</reference>
<dbReference type="Proteomes" id="UP001169764">
    <property type="component" value="Unassembled WGS sequence"/>
</dbReference>
<dbReference type="EMBL" id="JAUOTP010000002">
    <property type="protein sequence ID" value="MDO6413591.1"/>
    <property type="molecule type" value="Genomic_DNA"/>
</dbReference>
<evidence type="ECO:0000313" key="1">
    <source>
        <dbReference type="EMBL" id="MDO6413591.1"/>
    </source>
</evidence>
<protein>
    <submittedName>
        <fullName evidence="1">Uncharacterized protein</fullName>
    </submittedName>
</protein>
<name>A0ABT8Y5J1_9SPHN</name>
<keyword evidence="2" id="KW-1185">Reference proteome</keyword>
<organism evidence="1 2">
    <name type="scientific">Sphingomonas natans</name>
    <dbReference type="NCBI Taxonomy" id="3063330"/>
    <lineage>
        <taxon>Bacteria</taxon>
        <taxon>Pseudomonadati</taxon>
        <taxon>Pseudomonadota</taxon>
        <taxon>Alphaproteobacteria</taxon>
        <taxon>Sphingomonadales</taxon>
        <taxon>Sphingomonadaceae</taxon>
        <taxon>Sphingomonas</taxon>
    </lineage>
</organism>
<evidence type="ECO:0000313" key="2">
    <source>
        <dbReference type="Proteomes" id="UP001169764"/>
    </source>
</evidence>
<sequence>MPRPLLILIVLVVILVVALFALASLDREVPQVRVERPLSNEAAK</sequence>
<dbReference type="RefSeq" id="WP_303540168.1">
    <property type="nucleotide sequence ID" value="NZ_JAUOTP010000002.1"/>
</dbReference>
<comment type="caution">
    <text evidence="1">The sequence shown here is derived from an EMBL/GenBank/DDBJ whole genome shotgun (WGS) entry which is preliminary data.</text>
</comment>
<proteinExistence type="predicted"/>